<dbReference type="Proteomes" id="UP000037122">
    <property type="component" value="Unassembled WGS sequence"/>
</dbReference>
<dbReference type="AlphaFoldDB" id="A0A0L0NZX4"/>
<comment type="caution">
    <text evidence="1">The sequence shown here is derived from an EMBL/GenBank/DDBJ whole genome shotgun (WGS) entry which is preliminary data.</text>
</comment>
<organism evidence="1 2">
    <name type="scientific">Candidozyma auris</name>
    <name type="common">Yeast</name>
    <name type="synonym">Candida auris</name>
    <dbReference type="NCBI Taxonomy" id="498019"/>
    <lineage>
        <taxon>Eukaryota</taxon>
        <taxon>Fungi</taxon>
        <taxon>Dikarya</taxon>
        <taxon>Ascomycota</taxon>
        <taxon>Saccharomycotina</taxon>
        <taxon>Pichiomycetes</taxon>
        <taxon>Metschnikowiaceae</taxon>
        <taxon>Candidozyma</taxon>
    </lineage>
</organism>
<reference evidence="2" key="1">
    <citation type="journal article" date="2015" name="BMC Genomics">
        <title>Draft genome of a commonly misdiagnosed multidrug resistant pathogen Candida auris.</title>
        <authorList>
            <person name="Chatterjee S."/>
            <person name="Alampalli S.V."/>
            <person name="Nageshan R.K."/>
            <person name="Chettiar S.T."/>
            <person name="Joshi S."/>
            <person name="Tatu U.S."/>
        </authorList>
    </citation>
    <scope>NUCLEOTIDE SEQUENCE [LARGE SCALE GENOMIC DNA]</scope>
    <source>
        <strain evidence="2">6684</strain>
    </source>
</reference>
<accession>A0A0L0NZX4</accession>
<evidence type="ECO:0000313" key="1">
    <source>
        <dbReference type="EMBL" id="KND99696.1"/>
    </source>
</evidence>
<evidence type="ECO:0000313" key="2">
    <source>
        <dbReference type="Proteomes" id="UP000037122"/>
    </source>
</evidence>
<proteinExistence type="predicted"/>
<gene>
    <name evidence="1" type="ORF">QG37_03491</name>
</gene>
<dbReference type="EMBL" id="LGST01000022">
    <property type="protein sequence ID" value="KND99696.1"/>
    <property type="molecule type" value="Genomic_DNA"/>
</dbReference>
<name>A0A0L0NZX4_CANAR</name>
<dbReference type="VEuPathDB" id="FungiDB:QG37_03491"/>
<protein>
    <submittedName>
        <fullName evidence="1">Uncharacterized protein</fullName>
    </submittedName>
</protein>
<sequence length="177" mass="19911">MRTNIHFSIFSVLCRIGHSPEKEPPSGATASHHGILGIVLLEKKHTFVHNPKDTSGTCGVVVWLQIRRSLHLKFFPSLRDAHLNAKYTTVSYPHKQAVGKEESRKIFQEIMFSFFNSYLLEGIDVMRVVGISSFIRLSCEALMNGCKTRETINLLSAFHTPEIPISILSVDESPFTV</sequence>